<dbReference type="Gene3D" id="2.60.40.10">
    <property type="entry name" value="Immunoglobulins"/>
    <property type="match status" value="1"/>
</dbReference>
<keyword evidence="2" id="KW-0732">Signal</keyword>
<dbReference type="SUPFAM" id="SSF51445">
    <property type="entry name" value="(Trans)glycosidases"/>
    <property type="match status" value="1"/>
</dbReference>
<gene>
    <name evidence="5" type="ORF">ACFPOF_16305</name>
</gene>
<feature type="chain" id="PRO_5046989594" evidence="2">
    <location>
        <begin position="27"/>
        <end position="902"/>
    </location>
</feature>
<evidence type="ECO:0000256" key="2">
    <source>
        <dbReference type="SAM" id="SignalP"/>
    </source>
</evidence>
<reference evidence="6" key="1">
    <citation type="journal article" date="2019" name="Int. J. Syst. Evol. Microbiol.">
        <title>The Global Catalogue of Microorganisms (GCM) 10K type strain sequencing project: providing services to taxonomists for standard genome sequencing and annotation.</title>
        <authorList>
            <consortium name="The Broad Institute Genomics Platform"/>
            <consortium name="The Broad Institute Genome Sequencing Center for Infectious Disease"/>
            <person name="Wu L."/>
            <person name="Ma J."/>
        </authorList>
    </citation>
    <scope>NUCLEOTIDE SEQUENCE [LARGE SCALE GENOMIC DNA]</scope>
    <source>
        <strain evidence="6">CGMCC 1.18575</strain>
    </source>
</reference>
<feature type="domain" description="F5/8 type C" evidence="3">
    <location>
        <begin position="55"/>
        <end position="210"/>
    </location>
</feature>
<dbReference type="Gene3D" id="2.60.120.260">
    <property type="entry name" value="Galactose-binding domain-like"/>
    <property type="match status" value="2"/>
</dbReference>
<protein>
    <submittedName>
        <fullName evidence="5">Discoidin domain-containing protein</fullName>
    </submittedName>
</protein>
<feature type="domain" description="F5/8 type C" evidence="3">
    <location>
        <begin position="247"/>
        <end position="398"/>
    </location>
</feature>
<dbReference type="Pfam" id="PF00754">
    <property type="entry name" value="F5_F8_type_C"/>
    <property type="match status" value="1"/>
</dbReference>
<dbReference type="InterPro" id="IPR013783">
    <property type="entry name" value="Ig-like_fold"/>
</dbReference>
<feature type="signal peptide" evidence="2">
    <location>
        <begin position="1"/>
        <end position="26"/>
    </location>
</feature>
<dbReference type="InterPro" id="IPR008979">
    <property type="entry name" value="Galactose-bd-like_sf"/>
</dbReference>
<organism evidence="5 6">
    <name type="scientific">Cohnella soli</name>
    <dbReference type="NCBI Taxonomy" id="425005"/>
    <lineage>
        <taxon>Bacteria</taxon>
        <taxon>Bacillati</taxon>
        <taxon>Bacillota</taxon>
        <taxon>Bacilli</taxon>
        <taxon>Bacillales</taxon>
        <taxon>Paenibacillaceae</taxon>
        <taxon>Cohnella</taxon>
    </lineage>
</organism>
<dbReference type="InterPro" id="IPR003961">
    <property type="entry name" value="FN3_dom"/>
</dbReference>
<feature type="domain" description="Fibronectin type-III" evidence="4">
    <location>
        <begin position="410"/>
        <end position="513"/>
    </location>
</feature>
<dbReference type="SUPFAM" id="SSF49265">
    <property type="entry name" value="Fibronectin type III"/>
    <property type="match status" value="1"/>
</dbReference>
<evidence type="ECO:0000313" key="6">
    <source>
        <dbReference type="Proteomes" id="UP001596113"/>
    </source>
</evidence>
<dbReference type="EMBL" id="JBHSMI010000026">
    <property type="protein sequence ID" value="MFC5404303.1"/>
    <property type="molecule type" value="Genomic_DNA"/>
</dbReference>
<evidence type="ECO:0000313" key="5">
    <source>
        <dbReference type="EMBL" id="MFC5404303.1"/>
    </source>
</evidence>
<dbReference type="PROSITE" id="PS50022">
    <property type="entry name" value="FA58C_3"/>
    <property type="match status" value="2"/>
</dbReference>
<dbReference type="InterPro" id="IPR017853">
    <property type="entry name" value="GH"/>
</dbReference>
<evidence type="ECO:0000259" key="4">
    <source>
        <dbReference type="PROSITE" id="PS50853"/>
    </source>
</evidence>
<name>A0ABW0HUV2_9BACL</name>
<sequence>MMRRFKFAGMILLAMLLIASTFSVFPPRGNVAQASSVSEKLLSDNPLGWLIPAGTTTISTGASYSWLTEGQYATDSSFVSTDSSPPTHMQDGKSVPSNLVDIFGSFASGTDSYGTLVYDLKKVYRVSKVQVWSDAEAHVYMKQFEVMVSEDGVNYRSVGAALNTNGATSGVGVTTLAIKPAVHARYVKVIMKKDTAQHQMILGEVAVWGDNTLTPMSLLSNTYLRASDPYYNTSTPKITTNSTYRWISDKPFETDSQSIVTDNDSKNDGAGGWPDLTDGDPLNTAGDYNLDSVWGYQGKYQQVIYDLKDIYAIGKLDVWTFADSQHWMDGYEVQVSSDGAHYSTLGYTVNANSRSAGAYVNTSSYGISGKNARYVKFILHNANDSYQLLTGEIAVWGWPLNDLALPHNATPEKVEFTTDVLTQSSITLDWTDYNQTVNDVGSYNLYIETSDFTSTAGKTPKMKITNGMPETNGRSAIYTGLAPLQTYYIAIAPVNAGGERTDVTTVKITTPAALGNPRDKVGDIFAIDNYPYGGGGYTDHGEQEDVMLMKNVRYLTQLDGVYRTHWWQHWPWVLDLYGRNGITFYGFANYNNENLASDNARGTYLWQAGDEPEFSGYTGATWAPVVKTTHDVLKAANPNNMLTAPDVGGVNTTFINDFYNSDGQNGNLVKTYFDAFSFSAFVGYGDAVPAGLAGGVPEGLIQKVNDIRTLMTNHGDGNKPIVSVGTGWTTQSPPRTTWAIPVSQATQRNYLVRAFLLGLGLDMKRIGWYAFQDSGTDPNDQETNFGIVDWNGNPKPAYYGYHLLIRELKTAKYLSTVPGISNPYYGYKFWSEQKNQYINTLWAADESTKTAHLSTTASSITIVNTDGSMQTLPVSGGAVNVTITGAPVFIHSAKDVTVTSIT</sequence>
<dbReference type="PROSITE" id="PS50853">
    <property type="entry name" value="FN3"/>
    <property type="match status" value="1"/>
</dbReference>
<dbReference type="Gene3D" id="3.20.20.80">
    <property type="entry name" value="Glycosidases"/>
    <property type="match status" value="1"/>
</dbReference>
<comment type="caution">
    <text evidence="5">The sequence shown here is derived from an EMBL/GenBank/DDBJ whole genome shotgun (WGS) entry which is preliminary data.</text>
</comment>
<dbReference type="RefSeq" id="WP_378134498.1">
    <property type="nucleotide sequence ID" value="NZ_JBHSMI010000026.1"/>
</dbReference>
<dbReference type="InterPro" id="IPR036116">
    <property type="entry name" value="FN3_sf"/>
</dbReference>
<keyword evidence="6" id="KW-1185">Reference proteome</keyword>
<dbReference type="Proteomes" id="UP001596113">
    <property type="component" value="Unassembled WGS sequence"/>
</dbReference>
<feature type="region of interest" description="Disordered" evidence="1">
    <location>
        <begin position="257"/>
        <end position="278"/>
    </location>
</feature>
<accession>A0ABW0HUV2</accession>
<evidence type="ECO:0000259" key="3">
    <source>
        <dbReference type="PROSITE" id="PS50022"/>
    </source>
</evidence>
<dbReference type="CDD" id="cd00063">
    <property type="entry name" value="FN3"/>
    <property type="match status" value="1"/>
</dbReference>
<proteinExistence type="predicted"/>
<dbReference type="SUPFAM" id="SSF49785">
    <property type="entry name" value="Galactose-binding domain-like"/>
    <property type="match status" value="2"/>
</dbReference>
<dbReference type="InterPro" id="IPR000421">
    <property type="entry name" value="FA58C"/>
</dbReference>
<evidence type="ECO:0000256" key="1">
    <source>
        <dbReference type="SAM" id="MobiDB-lite"/>
    </source>
</evidence>